<comment type="caution">
    <text evidence="16">The sequence shown here is derived from an EMBL/GenBank/DDBJ whole genome shotgun (WGS) entry which is preliminary data.</text>
</comment>
<dbReference type="Proteomes" id="UP000749293">
    <property type="component" value="Unassembled WGS sequence"/>
</dbReference>
<evidence type="ECO:0000256" key="4">
    <source>
        <dbReference type="ARBA" id="ARBA00022448"/>
    </source>
</evidence>
<dbReference type="GO" id="GO:0005886">
    <property type="term" value="C:plasma membrane"/>
    <property type="evidence" value="ECO:0007669"/>
    <property type="project" value="UniProtKB-SubCell"/>
</dbReference>
<feature type="transmembrane region" description="Helical" evidence="14">
    <location>
        <begin position="277"/>
        <end position="297"/>
    </location>
</feature>
<evidence type="ECO:0000256" key="3">
    <source>
        <dbReference type="ARBA" id="ARBA00012668"/>
    </source>
</evidence>
<dbReference type="InterPro" id="IPR013121">
    <property type="entry name" value="Fe_red_NAD-bd_6"/>
</dbReference>
<organism evidence="16 17">
    <name type="scientific">Geosmithia morbida</name>
    <dbReference type="NCBI Taxonomy" id="1094350"/>
    <lineage>
        <taxon>Eukaryota</taxon>
        <taxon>Fungi</taxon>
        <taxon>Dikarya</taxon>
        <taxon>Ascomycota</taxon>
        <taxon>Pezizomycotina</taxon>
        <taxon>Sordariomycetes</taxon>
        <taxon>Hypocreomycetidae</taxon>
        <taxon>Hypocreales</taxon>
        <taxon>Bionectriaceae</taxon>
        <taxon>Geosmithia</taxon>
    </lineage>
</organism>
<comment type="similarity">
    <text evidence="2">Belongs to the ferric reductase (FRE) family.</text>
</comment>
<evidence type="ECO:0000313" key="16">
    <source>
        <dbReference type="EMBL" id="KAF4125555.1"/>
    </source>
</evidence>
<evidence type="ECO:0000256" key="6">
    <source>
        <dbReference type="ARBA" id="ARBA00022692"/>
    </source>
</evidence>
<dbReference type="AlphaFoldDB" id="A0A9P5D790"/>
<accession>A0A9P5D790</accession>
<comment type="subcellular location">
    <subcellularLocation>
        <location evidence="1">Cell membrane</location>
        <topology evidence="1">Multi-pass membrane protein</topology>
    </subcellularLocation>
</comment>
<dbReference type="SUPFAM" id="SSF52343">
    <property type="entry name" value="Ferredoxin reductase-like, C-terminal NADP-linked domain"/>
    <property type="match status" value="1"/>
</dbReference>
<dbReference type="InterPro" id="IPR039261">
    <property type="entry name" value="FNR_nucleotide-bd"/>
</dbReference>
<feature type="transmembrane region" description="Helical" evidence="14">
    <location>
        <begin position="247"/>
        <end position="265"/>
    </location>
</feature>
<keyword evidence="5" id="KW-1003">Cell membrane</keyword>
<evidence type="ECO:0000256" key="8">
    <source>
        <dbReference type="ARBA" id="ARBA00022989"/>
    </source>
</evidence>
<proteinExistence type="inferred from homology"/>
<feature type="region of interest" description="Disordered" evidence="13">
    <location>
        <begin position="510"/>
        <end position="546"/>
    </location>
</feature>
<keyword evidence="8 14" id="KW-1133">Transmembrane helix</keyword>
<dbReference type="SUPFAM" id="SSF63380">
    <property type="entry name" value="Riboflavin synthase domain-like"/>
    <property type="match status" value="1"/>
</dbReference>
<dbReference type="SFLD" id="SFLDG01168">
    <property type="entry name" value="Ferric_reductase_subgroup_(FRE"/>
    <property type="match status" value="1"/>
</dbReference>
<dbReference type="InterPro" id="IPR013112">
    <property type="entry name" value="FAD-bd_8"/>
</dbReference>
<evidence type="ECO:0000256" key="12">
    <source>
        <dbReference type="ARBA" id="ARBA00048483"/>
    </source>
</evidence>
<dbReference type="InterPro" id="IPR017938">
    <property type="entry name" value="Riboflavin_synthase-like_b-brl"/>
</dbReference>
<evidence type="ECO:0000256" key="14">
    <source>
        <dbReference type="SAM" id="Phobius"/>
    </source>
</evidence>
<feature type="transmembrane region" description="Helical" evidence="14">
    <location>
        <begin position="45"/>
        <end position="69"/>
    </location>
</feature>
<dbReference type="GO" id="GO:0006826">
    <property type="term" value="P:iron ion transport"/>
    <property type="evidence" value="ECO:0007669"/>
    <property type="project" value="TreeGrafter"/>
</dbReference>
<dbReference type="GO" id="GO:0015677">
    <property type="term" value="P:copper ion import"/>
    <property type="evidence" value="ECO:0007669"/>
    <property type="project" value="TreeGrafter"/>
</dbReference>
<evidence type="ECO:0000256" key="11">
    <source>
        <dbReference type="ARBA" id="ARBA00023136"/>
    </source>
</evidence>
<dbReference type="Pfam" id="PF01794">
    <property type="entry name" value="Ferric_reduct"/>
    <property type="match status" value="1"/>
</dbReference>
<feature type="transmembrane region" description="Helical" evidence="14">
    <location>
        <begin position="216"/>
        <end position="235"/>
    </location>
</feature>
<evidence type="ECO:0000256" key="2">
    <source>
        <dbReference type="ARBA" id="ARBA00006278"/>
    </source>
</evidence>
<dbReference type="InterPro" id="IPR013130">
    <property type="entry name" value="Fe3_Rdtase_TM_dom"/>
</dbReference>
<sequence>MSVPWLDQPVMLHSDRDPGTCDMTPEQCAFKKGYWVFWYEADHRYALPTVAFILACIVVFSLGHAVSVLSPESWTRSRSWTRVVSVVRLASYKSWRLGRWNSQSLGTYLLGAVGFVFFTTMTLAPKPYYWPDSSYGHSPPIATRAGWMALGCMPFIILLATKANPIATVLGTSHEKLVVWHNWLAWAMFVLALVHTFPFIVDGIDEGTIVASWNDGGVWVTGVIALLAQAFLTFFSIRWLRERFYEFFKATHFFAAIVFVIFFFLHCDFRMTSWDYFIVAGVLYSLSWAYSQLRVYLQYGVGMRARLVLETDRMMRISVTAPPSAATDWSPGQHMLLRFPGFAGPLHSLTSHPFTICSLPPADDRSAGSTMVFYVRPRGGMTARLARLARLAAGKPGGAVVPVLLDGPYGGLKGRWFDGFDHTVVVGGGAGVGFTLALARDFLAARRRCRRRGADGGGGIVASAEPRMTLVVSARDPDLSRWYTDALSDMFGEEKDPRNLAGLSIRIHHTDAQVSPPDPGPATTSAASADGSEPDPDPDPEMGSKSAALSRIGDFHARLQSSVDTSVFHGRADLTALGREILSSARGQTVGIVVCGPASMVHDVGAVAASAQVACMKGQTDGPSEVWFHKETFS</sequence>
<dbReference type="PANTHER" id="PTHR32361">
    <property type="entry name" value="FERRIC/CUPRIC REDUCTASE TRANSMEMBRANE COMPONENT"/>
    <property type="match status" value="1"/>
</dbReference>
<dbReference type="PROSITE" id="PS51384">
    <property type="entry name" value="FAD_FR"/>
    <property type="match status" value="1"/>
</dbReference>
<evidence type="ECO:0000256" key="13">
    <source>
        <dbReference type="SAM" id="MobiDB-lite"/>
    </source>
</evidence>
<dbReference type="Gene3D" id="3.40.50.80">
    <property type="entry name" value="Nucleotide-binding domain of ferredoxin-NADP reductase (FNR) module"/>
    <property type="match status" value="1"/>
</dbReference>
<feature type="transmembrane region" description="Helical" evidence="14">
    <location>
        <begin position="388"/>
        <end position="405"/>
    </location>
</feature>
<dbReference type="RefSeq" id="XP_035324207.1">
    <property type="nucleotide sequence ID" value="XM_035462783.1"/>
</dbReference>
<evidence type="ECO:0000313" key="17">
    <source>
        <dbReference type="Proteomes" id="UP000749293"/>
    </source>
</evidence>
<keyword evidence="17" id="KW-1185">Reference proteome</keyword>
<dbReference type="GeneID" id="55967029"/>
<feature type="transmembrane region" description="Helical" evidence="14">
    <location>
        <begin position="105"/>
        <end position="125"/>
    </location>
</feature>
<gene>
    <name evidence="16" type="ORF">GMORB2_0799</name>
</gene>
<dbReference type="GO" id="GO:0052851">
    <property type="term" value="F:ferric-chelate reductase (NADPH) activity"/>
    <property type="evidence" value="ECO:0007669"/>
    <property type="project" value="UniProtKB-EC"/>
</dbReference>
<dbReference type="InterPro" id="IPR017927">
    <property type="entry name" value="FAD-bd_FR_type"/>
</dbReference>
<dbReference type="OrthoDB" id="17725at2759"/>
<evidence type="ECO:0000256" key="9">
    <source>
        <dbReference type="ARBA" id="ARBA00023002"/>
    </source>
</evidence>
<protein>
    <recommendedName>
        <fullName evidence="3">ferric-chelate reductase (NADPH)</fullName>
        <ecNumber evidence="3">1.16.1.9</ecNumber>
    </recommendedName>
</protein>
<reference evidence="16" key="1">
    <citation type="submission" date="2020-03" db="EMBL/GenBank/DDBJ databases">
        <title>Site-based positive gene gene selection in Geosmithia morbida across the United States reveals a broad range of putative effectors and factors for local host and environmental adapation.</title>
        <authorList>
            <person name="Onufrak A."/>
            <person name="Murdoch R.W."/>
            <person name="Gazis R."/>
            <person name="Huff M."/>
            <person name="Staton M."/>
            <person name="Klingeman W."/>
            <person name="Hadziabdic D."/>
        </authorList>
    </citation>
    <scope>NUCLEOTIDE SEQUENCE</scope>
    <source>
        <strain evidence="16">1262</strain>
    </source>
</reference>
<evidence type="ECO:0000256" key="10">
    <source>
        <dbReference type="ARBA" id="ARBA00023065"/>
    </source>
</evidence>
<dbReference type="EC" id="1.16.1.9" evidence="3"/>
<dbReference type="SFLD" id="SFLDS00052">
    <property type="entry name" value="Ferric_Reductase_Domain"/>
    <property type="match status" value="1"/>
</dbReference>
<dbReference type="GO" id="GO:0006879">
    <property type="term" value="P:intracellular iron ion homeostasis"/>
    <property type="evidence" value="ECO:0007669"/>
    <property type="project" value="TreeGrafter"/>
</dbReference>
<keyword evidence="11 14" id="KW-0472">Membrane</keyword>
<dbReference type="Pfam" id="PF08022">
    <property type="entry name" value="FAD_binding_8"/>
    <property type="match status" value="1"/>
</dbReference>
<evidence type="ECO:0000256" key="5">
    <source>
        <dbReference type="ARBA" id="ARBA00022475"/>
    </source>
</evidence>
<keyword evidence="6 14" id="KW-0812">Transmembrane</keyword>
<evidence type="ECO:0000259" key="15">
    <source>
        <dbReference type="PROSITE" id="PS51384"/>
    </source>
</evidence>
<feature type="transmembrane region" description="Helical" evidence="14">
    <location>
        <begin position="183"/>
        <end position="204"/>
    </location>
</feature>
<keyword evidence="9" id="KW-0560">Oxidoreductase</keyword>
<dbReference type="Pfam" id="PF08030">
    <property type="entry name" value="NAD_binding_6"/>
    <property type="match status" value="1"/>
</dbReference>
<evidence type="ECO:0000256" key="1">
    <source>
        <dbReference type="ARBA" id="ARBA00004651"/>
    </source>
</evidence>
<feature type="transmembrane region" description="Helical" evidence="14">
    <location>
        <begin position="425"/>
        <end position="443"/>
    </location>
</feature>
<feature type="transmembrane region" description="Helical" evidence="14">
    <location>
        <begin position="145"/>
        <end position="163"/>
    </location>
</feature>
<keyword evidence="7" id="KW-0249">Electron transport</keyword>
<dbReference type="PANTHER" id="PTHR32361:SF23">
    <property type="entry name" value="FERRIC-CHELATE REDUCTASE"/>
    <property type="match status" value="1"/>
</dbReference>
<dbReference type="EMBL" id="JAANYQ010000002">
    <property type="protein sequence ID" value="KAF4125555.1"/>
    <property type="molecule type" value="Genomic_DNA"/>
</dbReference>
<keyword evidence="4" id="KW-0813">Transport</keyword>
<dbReference type="CDD" id="cd06186">
    <property type="entry name" value="NOX_Duox_like_FAD_NADP"/>
    <property type="match status" value="1"/>
</dbReference>
<name>A0A9P5D790_9HYPO</name>
<keyword evidence="10" id="KW-0406">Ion transport</keyword>
<dbReference type="InterPro" id="IPR051410">
    <property type="entry name" value="Ferric/Cupric_Reductase"/>
</dbReference>
<feature type="domain" description="FAD-binding FR-type" evidence="15">
    <location>
        <begin position="294"/>
        <end position="415"/>
    </location>
</feature>
<comment type="catalytic activity">
    <reaction evidence="12">
        <text>2 a Fe(II)-siderophore + NADP(+) + H(+) = 2 a Fe(III)-siderophore + NADPH</text>
        <dbReference type="Rhea" id="RHEA:28795"/>
        <dbReference type="Rhea" id="RHEA-COMP:11342"/>
        <dbReference type="Rhea" id="RHEA-COMP:11344"/>
        <dbReference type="ChEBI" id="CHEBI:15378"/>
        <dbReference type="ChEBI" id="CHEBI:29033"/>
        <dbReference type="ChEBI" id="CHEBI:29034"/>
        <dbReference type="ChEBI" id="CHEBI:57783"/>
        <dbReference type="ChEBI" id="CHEBI:58349"/>
        <dbReference type="EC" id="1.16.1.9"/>
    </reaction>
</comment>
<evidence type="ECO:0000256" key="7">
    <source>
        <dbReference type="ARBA" id="ARBA00022982"/>
    </source>
</evidence>